<dbReference type="EMBL" id="KK583205">
    <property type="protein sequence ID" value="KDO29508.1"/>
    <property type="molecule type" value="Genomic_DNA"/>
</dbReference>
<evidence type="ECO:0000313" key="2">
    <source>
        <dbReference type="Proteomes" id="UP000030745"/>
    </source>
</evidence>
<dbReference type="Proteomes" id="UP000030745">
    <property type="component" value="Unassembled WGS sequence"/>
</dbReference>
<dbReference type="GeneID" id="24127857"/>
<proteinExistence type="predicted"/>
<organism evidence="1 2">
    <name type="scientific">Saprolegnia parasitica (strain CBS 223.65)</name>
    <dbReference type="NCBI Taxonomy" id="695850"/>
    <lineage>
        <taxon>Eukaryota</taxon>
        <taxon>Sar</taxon>
        <taxon>Stramenopiles</taxon>
        <taxon>Oomycota</taxon>
        <taxon>Saprolegniomycetes</taxon>
        <taxon>Saprolegniales</taxon>
        <taxon>Saprolegniaceae</taxon>
        <taxon>Saprolegnia</taxon>
    </lineage>
</organism>
<protein>
    <recommendedName>
        <fullName evidence="3">F-box domain-containing protein</fullName>
    </recommendedName>
</protein>
<dbReference type="AlphaFoldDB" id="A0A067CG66"/>
<dbReference type="KEGG" id="spar:SPRG_05465"/>
<name>A0A067CG66_SAPPC</name>
<gene>
    <name evidence="1" type="ORF">SPRG_05465</name>
</gene>
<dbReference type="OrthoDB" id="61560at2759"/>
<dbReference type="InterPro" id="IPR050905">
    <property type="entry name" value="Plant_NBS-LRR"/>
</dbReference>
<dbReference type="Gene3D" id="3.80.10.10">
    <property type="entry name" value="Ribonuclease Inhibitor"/>
    <property type="match status" value="2"/>
</dbReference>
<dbReference type="RefSeq" id="XP_012199574.1">
    <property type="nucleotide sequence ID" value="XM_012344184.1"/>
</dbReference>
<dbReference type="SUPFAM" id="SSF52047">
    <property type="entry name" value="RNI-like"/>
    <property type="match status" value="1"/>
</dbReference>
<dbReference type="PANTHER" id="PTHR33463">
    <property type="entry name" value="NB-ARC DOMAIN-CONTAINING PROTEIN-RELATED"/>
    <property type="match status" value="1"/>
</dbReference>
<dbReference type="InterPro" id="IPR032675">
    <property type="entry name" value="LRR_dom_sf"/>
</dbReference>
<dbReference type="VEuPathDB" id="FungiDB:SPRG_05465"/>
<sequence length="496" mass="54127">MLQLDAVVWHASLFEYLGCADWVRLASVSKTLQRVLATVPVSHIVALGAGRRLPAVVQARWPCLRLAVHLGPEAHDAITDTDAFACVHTLHITRCHRLAVVGPLPRLRRLHLDHCAGVEHLCALGDLEVLSVSSCPELHAPSPLPQTKTLVVTQCPQWTNFKAWTALEALTVEAHNAHAVVVLVPRQLRRLRLVHCTFAPADITAIPHVELEACLPSTLPRASDLVVKTTGPNNSRVVDVAPLAHLSAVDLSGSWCLDDVRPLARVHTLNLTDCTALTNVDALCAVDDLNLTNCYRISNVRALQSQRMYLVSVASHISMLDRVQHLDVTGLGRLTSVAGLAALKTLVLGGHRQLCLDAPLRHLRSIYITDCIQITSIDALRGVPTVHIDGCRQLVDVSPLALASDVSLRHCPLLTDVSCLRAVHTVDLRHCAQVTDIAALEDVNCLHLERIPFTSARGIHRVKRLTIDACWGFSNCHLLRPSVALYGCGCNIHSNR</sequence>
<keyword evidence="2" id="KW-1185">Reference proteome</keyword>
<evidence type="ECO:0008006" key="3">
    <source>
        <dbReference type="Google" id="ProtNLM"/>
    </source>
</evidence>
<evidence type="ECO:0000313" key="1">
    <source>
        <dbReference type="EMBL" id="KDO29508.1"/>
    </source>
</evidence>
<accession>A0A067CG66</accession>
<dbReference type="STRING" id="695850.A0A067CG66"/>
<reference evidence="1 2" key="1">
    <citation type="journal article" date="2013" name="PLoS Genet.">
        <title>Distinctive expansion of potential virulence genes in the genome of the oomycete fish pathogen Saprolegnia parasitica.</title>
        <authorList>
            <person name="Jiang R.H."/>
            <person name="de Bruijn I."/>
            <person name="Haas B.J."/>
            <person name="Belmonte R."/>
            <person name="Lobach L."/>
            <person name="Christie J."/>
            <person name="van den Ackerveken G."/>
            <person name="Bottin A."/>
            <person name="Bulone V."/>
            <person name="Diaz-Moreno S.M."/>
            <person name="Dumas B."/>
            <person name="Fan L."/>
            <person name="Gaulin E."/>
            <person name="Govers F."/>
            <person name="Grenville-Briggs L.J."/>
            <person name="Horner N.R."/>
            <person name="Levin J.Z."/>
            <person name="Mammella M."/>
            <person name="Meijer H.J."/>
            <person name="Morris P."/>
            <person name="Nusbaum C."/>
            <person name="Oome S."/>
            <person name="Phillips A.J."/>
            <person name="van Rooyen D."/>
            <person name="Rzeszutek E."/>
            <person name="Saraiva M."/>
            <person name="Secombes C.J."/>
            <person name="Seidl M.F."/>
            <person name="Snel B."/>
            <person name="Stassen J.H."/>
            <person name="Sykes S."/>
            <person name="Tripathy S."/>
            <person name="van den Berg H."/>
            <person name="Vega-Arreguin J.C."/>
            <person name="Wawra S."/>
            <person name="Young S.K."/>
            <person name="Zeng Q."/>
            <person name="Dieguez-Uribeondo J."/>
            <person name="Russ C."/>
            <person name="Tyler B.M."/>
            <person name="van West P."/>
        </authorList>
    </citation>
    <scope>NUCLEOTIDE SEQUENCE [LARGE SCALE GENOMIC DNA]</scope>
    <source>
        <strain evidence="1 2">CBS 223.65</strain>
    </source>
</reference>